<proteinExistence type="predicted"/>
<comment type="caution">
    <text evidence="7">The sequence shown here is derived from an EMBL/GenBank/DDBJ whole genome shotgun (WGS) entry which is preliminary data.</text>
</comment>
<keyword evidence="3 6" id="KW-0812">Transmembrane</keyword>
<reference evidence="7 8" key="1">
    <citation type="submission" date="2018-04" db="EMBL/GenBank/DDBJ databases">
        <title>Genomic Encyclopedia of Archaeal and Bacterial Type Strains, Phase II (KMG-II): from individual species to whole genera.</title>
        <authorList>
            <person name="Goeker M."/>
        </authorList>
    </citation>
    <scope>NUCLEOTIDE SEQUENCE [LARGE SCALE GENOMIC DNA]</scope>
    <source>
        <strain evidence="7 8">DSM 5822</strain>
    </source>
</reference>
<feature type="transmembrane region" description="Helical" evidence="6">
    <location>
        <begin position="220"/>
        <end position="246"/>
    </location>
</feature>
<accession>A0A2T5J3L1</accession>
<keyword evidence="8" id="KW-1185">Reference proteome</keyword>
<evidence type="ECO:0000313" key="7">
    <source>
        <dbReference type="EMBL" id="PTQ91209.1"/>
    </source>
</evidence>
<feature type="transmembrane region" description="Helical" evidence="6">
    <location>
        <begin position="185"/>
        <end position="208"/>
    </location>
</feature>
<evidence type="ECO:0000256" key="4">
    <source>
        <dbReference type="ARBA" id="ARBA00022989"/>
    </source>
</evidence>
<keyword evidence="5 6" id="KW-0472">Membrane</keyword>
<feature type="transmembrane region" description="Helical" evidence="6">
    <location>
        <begin position="79"/>
        <end position="102"/>
    </location>
</feature>
<evidence type="ECO:0000256" key="5">
    <source>
        <dbReference type="ARBA" id="ARBA00023136"/>
    </source>
</evidence>
<evidence type="ECO:0000256" key="2">
    <source>
        <dbReference type="ARBA" id="ARBA00022448"/>
    </source>
</evidence>
<sequence length="405" mass="43438">MSLNNRILLGALIGLILGYGIRNYASSSIIEQSVMVSTLIASLFVGLLKMVLLPLVFSSITLGVANLRAHQQMHRVWQLTLLCFASTTCIAITLGLSAAHLFETGAGLSLPLFQAQLTDYDASQLSTSEFLQKLVQGIFMNPFAALAQGNILAVVSFALFVGIVLAKHGDNYPQLKQFFQEAFQLCMQLITWIMYIAPLGIMALFFKLVVSEDSALLSTLIEFIAVVIGTTLVHGLIVLPLILYMFTRVNPWQFWQGAKPALITAFATSSSAATIPVTLKCVQEDLKVSPKVAGFVIPLGAQINMDGTALYEAAAALFVANLVGIDLSLGQQVIVCLTVMLASIGAPGIPSAGMVTMVMVLQSVGLPAEAVAILIPIDRLLDTVRTMVNVEGDMVTSLIVNKHTH</sequence>
<gene>
    <name evidence="7" type="ORF">C8N29_101282</name>
</gene>
<evidence type="ECO:0000256" key="1">
    <source>
        <dbReference type="ARBA" id="ARBA00004141"/>
    </source>
</evidence>
<evidence type="ECO:0000313" key="8">
    <source>
        <dbReference type="Proteomes" id="UP000244223"/>
    </source>
</evidence>
<dbReference type="EMBL" id="QAON01000001">
    <property type="protein sequence ID" value="PTQ91209.1"/>
    <property type="molecule type" value="Genomic_DNA"/>
</dbReference>
<dbReference type="InterPro" id="IPR050746">
    <property type="entry name" value="DAACS"/>
</dbReference>
<protein>
    <submittedName>
        <fullName evidence="7">Na+/H+-dicarboxylate symporter</fullName>
    </submittedName>
</protein>
<dbReference type="InterPro" id="IPR036458">
    <property type="entry name" value="Na:dicarbo_symporter_sf"/>
</dbReference>
<keyword evidence="2" id="KW-0813">Transport</keyword>
<dbReference type="Proteomes" id="UP000244223">
    <property type="component" value="Unassembled WGS sequence"/>
</dbReference>
<dbReference type="PRINTS" id="PR00173">
    <property type="entry name" value="EDTRNSPORT"/>
</dbReference>
<dbReference type="GO" id="GO:0015293">
    <property type="term" value="F:symporter activity"/>
    <property type="evidence" value="ECO:0007669"/>
    <property type="project" value="InterPro"/>
</dbReference>
<dbReference type="OrthoDB" id="9768885at2"/>
<evidence type="ECO:0000256" key="6">
    <source>
        <dbReference type="SAM" id="Phobius"/>
    </source>
</evidence>
<comment type="subcellular location">
    <subcellularLocation>
        <location evidence="1">Membrane</location>
        <topology evidence="1">Multi-pass membrane protein</topology>
    </subcellularLocation>
</comment>
<dbReference type="PANTHER" id="PTHR11958">
    <property type="entry name" value="SODIUM/DICARBOXYLATE SYMPORTER-RELATED"/>
    <property type="match status" value="1"/>
</dbReference>
<dbReference type="InterPro" id="IPR001991">
    <property type="entry name" value="Na-dicarboxylate_symporter"/>
</dbReference>
<keyword evidence="4 6" id="KW-1133">Transmembrane helix</keyword>
<dbReference type="Pfam" id="PF00375">
    <property type="entry name" value="SDF"/>
    <property type="match status" value="1"/>
</dbReference>
<dbReference type="RefSeq" id="WP_107864229.1">
    <property type="nucleotide sequence ID" value="NZ_QAON01000001.1"/>
</dbReference>
<dbReference type="Gene3D" id="1.10.3860.10">
    <property type="entry name" value="Sodium:dicarboxylate symporter"/>
    <property type="match status" value="1"/>
</dbReference>
<dbReference type="AlphaFoldDB" id="A0A2T5J3L1"/>
<evidence type="ECO:0000256" key="3">
    <source>
        <dbReference type="ARBA" id="ARBA00022692"/>
    </source>
</evidence>
<organism evidence="7 8">
    <name type="scientific">Agitococcus lubricus</name>
    <dbReference type="NCBI Taxonomy" id="1077255"/>
    <lineage>
        <taxon>Bacteria</taxon>
        <taxon>Pseudomonadati</taxon>
        <taxon>Pseudomonadota</taxon>
        <taxon>Gammaproteobacteria</taxon>
        <taxon>Moraxellales</taxon>
        <taxon>Moraxellaceae</taxon>
        <taxon>Agitococcus</taxon>
    </lineage>
</organism>
<dbReference type="PANTHER" id="PTHR11958:SF63">
    <property type="entry name" value="AMINO ACID TRANSPORTER"/>
    <property type="match status" value="1"/>
</dbReference>
<name>A0A2T5J3L1_9GAMM</name>
<dbReference type="SUPFAM" id="SSF118215">
    <property type="entry name" value="Proton glutamate symport protein"/>
    <property type="match status" value="1"/>
</dbReference>
<feature type="transmembrane region" description="Helical" evidence="6">
    <location>
        <begin position="43"/>
        <end position="67"/>
    </location>
</feature>
<feature type="transmembrane region" description="Helical" evidence="6">
    <location>
        <begin position="143"/>
        <end position="165"/>
    </location>
</feature>
<dbReference type="GO" id="GO:0016020">
    <property type="term" value="C:membrane"/>
    <property type="evidence" value="ECO:0007669"/>
    <property type="project" value="UniProtKB-SubCell"/>
</dbReference>